<protein>
    <recommendedName>
        <fullName evidence="4">Glucose-signaling factor 2</fullName>
    </recommendedName>
</protein>
<dbReference type="Proteomes" id="UP000510647">
    <property type="component" value="Chromosome 8"/>
</dbReference>
<evidence type="ECO:0000313" key="3">
    <source>
        <dbReference type="Proteomes" id="UP000510647"/>
    </source>
</evidence>
<proteinExistence type="predicted"/>
<dbReference type="EMBL" id="CP059274">
    <property type="protein sequence ID" value="QLQ82649.1"/>
    <property type="molecule type" value="Genomic_DNA"/>
</dbReference>
<dbReference type="OrthoDB" id="4076669at2759"/>
<evidence type="ECO:0000313" key="2">
    <source>
        <dbReference type="EMBL" id="QLQ82649.1"/>
    </source>
</evidence>
<dbReference type="AlphaFoldDB" id="A0A7H9HZT6"/>
<name>A0A7H9HZT6_9SACH</name>
<accession>A0A7H9HZT6</accession>
<gene>
    <name evidence="2" type="ORF">HG537_0H04120</name>
</gene>
<dbReference type="Pfam" id="PF11055">
    <property type="entry name" value="Gsf2"/>
    <property type="match status" value="1"/>
</dbReference>
<keyword evidence="1" id="KW-0812">Transmembrane</keyword>
<keyword evidence="1" id="KW-1133">Transmembrane helix</keyword>
<keyword evidence="3" id="KW-1185">Reference proteome</keyword>
<evidence type="ECO:0000256" key="1">
    <source>
        <dbReference type="SAM" id="Phobius"/>
    </source>
</evidence>
<sequence>MEIYVRLNNDVERDFAFQIDTDDTINTKIDKSFREGGEGVSEFIVLRPTIFHEKQPIGYYKSMHPGYLTEGGCLIFDYDADLKEYKQRLDPEKKLMDQLWPGQLILPEWKKSRKNIVTYVVFMLLWLYTDLPDVVSPTPGICLTNQLSRMAIPVFEHFGKHSIAEKLKEEIQVNFSGVIAQWGFFVVHILKIAFITLFFATGMVNPISFNPTVLYKIRNLQLTDPKIKNLLRSLGWVGAKRGTYDEYQSNFYDYTIKKYGDPAKAFKAGMIRVAAAPGLRLSDGEGFQTPLDQRFSGNTFKTIKEEGKFVLSEEYYLQLENDLKKNLESCQGDIGQMNNEIRRFRRFGLYEPGDELKEMVRLRKEVKVREEAEKAKRAEESKKEK</sequence>
<feature type="transmembrane region" description="Helical" evidence="1">
    <location>
        <begin position="179"/>
        <end position="200"/>
    </location>
</feature>
<reference evidence="2 3" key="1">
    <citation type="submission" date="2020-06" db="EMBL/GenBank/DDBJ databases">
        <title>The yeast mating-type switching endonuclease HO is a domesticated member of an unorthodox homing genetic element family.</title>
        <authorList>
            <person name="Coughlan A.Y."/>
            <person name="Lombardi L."/>
            <person name="Braun-Galleani S."/>
            <person name="Martos A.R."/>
            <person name="Galeote V."/>
            <person name="Bigey F."/>
            <person name="Dequin S."/>
            <person name="Byrne K.P."/>
            <person name="Wolfe K.H."/>
        </authorList>
    </citation>
    <scope>NUCLEOTIDE SEQUENCE [LARGE SCALE GENOMIC DNA]</scope>
    <source>
        <strain evidence="2 3">CBS2947</strain>
    </source>
</reference>
<organism evidence="2 3">
    <name type="scientific">Torulaspora globosa</name>
    <dbReference type="NCBI Taxonomy" id="48254"/>
    <lineage>
        <taxon>Eukaryota</taxon>
        <taxon>Fungi</taxon>
        <taxon>Dikarya</taxon>
        <taxon>Ascomycota</taxon>
        <taxon>Saccharomycotina</taxon>
        <taxon>Saccharomycetes</taxon>
        <taxon>Saccharomycetales</taxon>
        <taxon>Saccharomycetaceae</taxon>
        <taxon>Torulaspora</taxon>
    </lineage>
</organism>
<dbReference type="InterPro" id="IPR022757">
    <property type="entry name" value="Gsf2"/>
</dbReference>
<evidence type="ECO:0008006" key="4">
    <source>
        <dbReference type="Google" id="ProtNLM"/>
    </source>
</evidence>
<keyword evidence="1" id="KW-0472">Membrane</keyword>